<keyword evidence="3" id="KW-1185">Reference proteome</keyword>
<keyword evidence="1" id="KW-0472">Membrane</keyword>
<dbReference type="RefSeq" id="WP_344069541.1">
    <property type="nucleotide sequence ID" value="NZ_BAAAPL010000001.1"/>
</dbReference>
<organism evidence="2 3">
    <name type="scientific">Microbacterium sediminicola</name>
    <dbReference type="NCBI Taxonomy" id="415210"/>
    <lineage>
        <taxon>Bacteria</taxon>
        <taxon>Bacillati</taxon>
        <taxon>Actinomycetota</taxon>
        <taxon>Actinomycetes</taxon>
        <taxon>Micrococcales</taxon>
        <taxon>Microbacteriaceae</taxon>
        <taxon>Microbacterium</taxon>
    </lineage>
</organism>
<feature type="transmembrane region" description="Helical" evidence="1">
    <location>
        <begin position="24"/>
        <end position="42"/>
    </location>
</feature>
<reference evidence="3" key="1">
    <citation type="journal article" date="2019" name="Int. J. Syst. Evol. Microbiol.">
        <title>The Global Catalogue of Microorganisms (GCM) 10K type strain sequencing project: providing services to taxonomists for standard genome sequencing and annotation.</title>
        <authorList>
            <consortium name="The Broad Institute Genomics Platform"/>
            <consortium name="The Broad Institute Genome Sequencing Center for Infectious Disease"/>
            <person name="Wu L."/>
            <person name="Ma J."/>
        </authorList>
    </citation>
    <scope>NUCLEOTIDE SEQUENCE [LARGE SCALE GENOMIC DNA]</scope>
    <source>
        <strain evidence="3">JCM 15577</strain>
    </source>
</reference>
<sequence length="167" mass="17506">MQNTSSTTRTSASPRYRERLSPSLWFLVSAAVVAPMAALTVTPVDGTLALIVGVIVAAAVVVAWALTGPVVLLADGVLRAGRASIAVTELGTAVAKTGDDARRARGPELGRHSWHLVRGGIDGIVEIEITDPEDPARLWVISSRTPDRLVAALRRAQLNAAAPSSQQ</sequence>
<protein>
    <submittedName>
        <fullName evidence="2">DUF3093 domain-containing protein</fullName>
    </submittedName>
</protein>
<feature type="transmembrane region" description="Helical" evidence="1">
    <location>
        <begin position="48"/>
        <end position="74"/>
    </location>
</feature>
<keyword evidence="1" id="KW-0812">Transmembrane</keyword>
<evidence type="ECO:0000313" key="2">
    <source>
        <dbReference type="EMBL" id="GAA1693016.1"/>
    </source>
</evidence>
<dbReference type="Pfam" id="PF11292">
    <property type="entry name" value="DUF3093"/>
    <property type="match status" value="1"/>
</dbReference>
<name>A0ABP4TV97_9MICO</name>
<comment type="caution">
    <text evidence="2">The sequence shown here is derived from an EMBL/GenBank/DDBJ whole genome shotgun (WGS) entry which is preliminary data.</text>
</comment>
<proteinExistence type="predicted"/>
<dbReference type="InterPro" id="IPR021443">
    <property type="entry name" value="DUF3093"/>
</dbReference>
<gene>
    <name evidence="2" type="ORF">GCM10009808_07740</name>
</gene>
<evidence type="ECO:0000256" key="1">
    <source>
        <dbReference type="SAM" id="Phobius"/>
    </source>
</evidence>
<dbReference type="EMBL" id="BAAAPL010000001">
    <property type="protein sequence ID" value="GAA1693016.1"/>
    <property type="molecule type" value="Genomic_DNA"/>
</dbReference>
<dbReference type="Proteomes" id="UP001501690">
    <property type="component" value="Unassembled WGS sequence"/>
</dbReference>
<keyword evidence="1" id="KW-1133">Transmembrane helix</keyword>
<accession>A0ABP4TV97</accession>
<evidence type="ECO:0000313" key="3">
    <source>
        <dbReference type="Proteomes" id="UP001501690"/>
    </source>
</evidence>